<dbReference type="Pfam" id="PF21344">
    <property type="entry name" value="Zn_ribbon_LysW"/>
    <property type="match status" value="1"/>
</dbReference>
<dbReference type="GeneID" id="69119163"/>
<dbReference type="EMBL" id="JBHRWN010000002">
    <property type="protein sequence ID" value="MFC3477845.1"/>
    <property type="molecule type" value="Genomic_DNA"/>
</dbReference>
<dbReference type="Proteomes" id="UP001595660">
    <property type="component" value="Unassembled WGS sequence"/>
</dbReference>
<sequence length="54" mass="5610">MSTCTECGADVAVHDDAEAGEILDCGTCGTELEVVDTAPPTLERAPDLAEDWGE</sequence>
<name>A0ABD5NFC8_9EURY</name>
<organism evidence="1 2">
    <name type="scientific">Halobacterium litoreum</name>
    <dbReference type="NCBI Taxonomy" id="2039234"/>
    <lineage>
        <taxon>Archaea</taxon>
        <taxon>Methanobacteriati</taxon>
        <taxon>Methanobacteriota</taxon>
        <taxon>Stenosarchaea group</taxon>
        <taxon>Halobacteria</taxon>
        <taxon>Halobacteriales</taxon>
        <taxon>Halobacteriaceae</taxon>
        <taxon>Halobacterium</taxon>
    </lineage>
</organism>
<keyword evidence="2" id="KW-1185">Reference proteome</keyword>
<dbReference type="AlphaFoldDB" id="A0ABD5NFC8"/>
<evidence type="ECO:0000313" key="1">
    <source>
        <dbReference type="EMBL" id="MFC3477845.1"/>
    </source>
</evidence>
<dbReference type="CDD" id="cd13946">
    <property type="entry name" value="LysW"/>
    <property type="match status" value="1"/>
</dbReference>
<dbReference type="NCBIfam" id="TIGR01206">
    <property type="entry name" value="lysW"/>
    <property type="match status" value="1"/>
</dbReference>
<dbReference type="Gene3D" id="2.20.28.160">
    <property type="match status" value="1"/>
</dbReference>
<dbReference type="PANTHER" id="PTHR40393:SF1">
    <property type="entry name" value="LYSINE BIOSYNTHESIS PROTEIN-RELATED"/>
    <property type="match status" value="1"/>
</dbReference>
<accession>A0ABD5NFC8</accession>
<proteinExistence type="predicted"/>
<comment type="caution">
    <text evidence="1">The sequence shown here is derived from an EMBL/GenBank/DDBJ whole genome shotgun (WGS) entry which is preliminary data.</text>
</comment>
<dbReference type="RefSeq" id="WP_232571036.1">
    <property type="nucleotide sequence ID" value="NZ_CP089466.1"/>
</dbReference>
<reference evidence="1 2" key="1">
    <citation type="journal article" date="2019" name="Int. J. Syst. Evol. Microbiol.">
        <title>The Global Catalogue of Microorganisms (GCM) 10K type strain sequencing project: providing services to taxonomists for standard genome sequencing and annotation.</title>
        <authorList>
            <consortium name="The Broad Institute Genomics Platform"/>
            <consortium name="The Broad Institute Genome Sequencing Center for Infectious Disease"/>
            <person name="Wu L."/>
            <person name="Ma J."/>
        </authorList>
    </citation>
    <scope>NUCLEOTIDE SEQUENCE [LARGE SCALE GENOMIC DNA]</scope>
    <source>
        <strain evidence="1 2">CGMCC 1.12562</strain>
    </source>
</reference>
<evidence type="ECO:0000313" key="2">
    <source>
        <dbReference type="Proteomes" id="UP001595660"/>
    </source>
</evidence>
<dbReference type="InterPro" id="IPR005906">
    <property type="entry name" value="LysW"/>
</dbReference>
<protein>
    <submittedName>
        <fullName evidence="1">Lysine biosynthesis protein LysW</fullName>
    </submittedName>
</protein>
<dbReference type="PANTHER" id="PTHR40393">
    <property type="entry name" value="LYSINE BIOSYNTHESIS PROTEIN-RELATED-RELATED"/>
    <property type="match status" value="1"/>
</dbReference>
<gene>
    <name evidence="1" type="primary">lysW</name>
    <name evidence="1" type="ORF">ACFOKC_08910</name>
</gene>